<evidence type="ECO:0000256" key="6">
    <source>
        <dbReference type="SAM" id="Phobius"/>
    </source>
</evidence>
<evidence type="ECO:0000256" key="1">
    <source>
        <dbReference type="ARBA" id="ARBA00004651"/>
    </source>
</evidence>
<evidence type="ECO:0000313" key="7">
    <source>
        <dbReference type="EMBL" id="OGG88095.1"/>
    </source>
</evidence>
<accession>A0A1F6FQF8</accession>
<gene>
    <name evidence="7" type="ORF">A2592_01895</name>
</gene>
<feature type="transmembrane region" description="Helical" evidence="6">
    <location>
        <begin position="21"/>
        <end position="49"/>
    </location>
</feature>
<dbReference type="EMBL" id="MFMT01000029">
    <property type="protein sequence ID" value="OGG88095.1"/>
    <property type="molecule type" value="Genomic_DNA"/>
</dbReference>
<feature type="transmembrane region" description="Helical" evidence="6">
    <location>
        <begin position="168"/>
        <end position="188"/>
    </location>
</feature>
<protein>
    <submittedName>
        <fullName evidence="7">Uncharacterized protein</fullName>
    </submittedName>
</protein>
<evidence type="ECO:0000256" key="4">
    <source>
        <dbReference type="ARBA" id="ARBA00022989"/>
    </source>
</evidence>
<feature type="transmembrane region" description="Helical" evidence="6">
    <location>
        <begin position="229"/>
        <end position="260"/>
    </location>
</feature>
<keyword evidence="3 6" id="KW-0812">Transmembrane</keyword>
<dbReference type="Pfam" id="PF03631">
    <property type="entry name" value="Virul_fac_BrkB"/>
    <property type="match status" value="1"/>
</dbReference>
<feature type="transmembrane region" description="Helical" evidence="6">
    <location>
        <begin position="133"/>
        <end position="156"/>
    </location>
</feature>
<evidence type="ECO:0000256" key="3">
    <source>
        <dbReference type="ARBA" id="ARBA00022692"/>
    </source>
</evidence>
<dbReference type="PANTHER" id="PTHR30213">
    <property type="entry name" value="INNER MEMBRANE PROTEIN YHJD"/>
    <property type="match status" value="1"/>
</dbReference>
<dbReference type="InterPro" id="IPR017039">
    <property type="entry name" value="Virul_fac_BrkB"/>
</dbReference>
<comment type="caution">
    <text evidence="7">The sequence shown here is derived from an EMBL/GenBank/DDBJ whole genome shotgun (WGS) entry which is preliminary data.</text>
</comment>
<dbReference type="PANTHER" id="PTHR30213:SF0">
    <property type="entry name" value="UPF0761 MEMBRANE PROTEIN YIHY"/>
    <property type="match status" value="1"/>
</dbReference>
<reference evidence="7 8" key="1">
    <citation type="journal article" date="2016" name="Nat. Commun.">
        <title>Thousands of microbial genomes shed light on interconnected biogeochemical processes in an aquifer system.</title>
        <authorList>
            <person name="Anantharaman K."/>
            <person name="Brown C.T."/>
            <person name="Hug L.A."/>
            <person name="Sharon I."/>
            <person name="Castelle C.J."/>
            <person name="Probst A.J."/>
            <person name="Thomas B.C."/>
            <person name="Singh A."/>
            <person name="Wilkins M.J."/>
            <person name="Karaoz U."/>
            <person name="Brodie E.L."/>
            <person name="Williams K.H."/>
            <person name="Hubbard S.S."/>
            <person name="Banfield J.F."/>
        </authorList>
    </citation>
    <scope>NUCLEOTIDE SEQUENCE [LARGE SCALE GENOMIC DNA]</scope>
</reference>
<proteinExistence type="predicted"/>
<dbReference type="PIRSF" id="PIRSF035875">
    <property type="entry name" value="RNase_BN"/>
    <property type="match status" value="1"/>
</dbReference>
<dbReference type="Proteomes" id="UP000179230">
    <property type="component" value="Unassembled WGS sequence"/>
</dbReference>
<name>A0A1F6FQF8_9BACT</name>
<dbReference type="GO" id="GO:0005886">
    <property type="term" value="C:plasma membrane"/>
    <property type="evidence" value="ECO:0007669"/>
    <property type="project" value="UniProtKB-SubCell"/>
</dbReference>
<sequence>MKLIRLFYRATAIWLQREADIHAAALAYFVPFAITPLLLLSITLVGIIIGADEVGILLLQWGNSLDPELTDLLLISVYNFDDLTTSYYIPLLATIFFSAMVVVTFNSLVSGLNKIWQVESNGWRNFFKRSGRSLLFFLFLQSYLIGLILIDRMFLFLSHIQFVNLLGYARPAIFFGSTLLLFTLSYGILTLRAPSFRSRFYGALVASSMILFTRELVTLHTATTPIPGLFGAAGLIIVLLIWIYVSASIVFFGAAFAAALEEDKAT</sequence>
<keyword evidence="2" id="KW-1003">Cell membrane</keyword>
<keyword evidence="4 6" id="KW-1133">Transmembrane helix</keyword>
<feature type="transmembrane region" description="Helical" evidence="6">
    <location>
        <begin position="200"/>
        <end position="217"/>
    </location>
</feature>
<evidence type="ECO:0000256" key="5">
    <source>
        <dbReference type="ARBA" id="ARBA00023136"/>
    </source>
</evidence>
<evidence type="ECO:0000256" key="2">
    <source>
        <dbReference type="ARBA" id="ARBA00022475"/>
    </source>
</evidence>
<feature type="transmembrane region" description="Helical" evidence="6">
    <location>
        <begin position="87"/>
        <end position="112"/>
    </location>
</feature>
<evidence type="ECO:0000313" key="8">
    <source>
        <dbReference type="Proteomes" id="UP000179230"/>
    </source>
</evidence>
<organism evidence="7 8">
    <name type="scientific">Candidatus Kaiserbacteria bacterium RIFOXYD1_FULL_42_15</name>
    <dbReference type="NCBI Taxonomy" id="1798532"/>
    <lineage>
        <taxon>Bacteria</taxon>
        <taxon>Candidatus Kaiseribacteriota</taxon>
    </lineage>
</organism>
<keyword evidence="5 6" id="KW-0472">Membrane</keyword>
<dbReference type="AlphaFoldDB" id="A0A1F6FQF8"/>
<comment type="subcellular location">
    <subcellularLocation>
        <location evidence="1">Cell membrane</location>
        <topology evidence="1">Multi-pass membrane protein</topology>
    </subcellularLocation>
</comment>